<dbReference type="AlphaFoldDB" id="A0A931HZZ8"/>
<reference evidence="1" key="1">
    <citation type="submission" date="2020-12" db="EMBL/GenBank/DDBJ databases">
        <title>Methylobrevis albus sp. nov., isolated from fresh water lack sediment.</title>
        <authorList>
            <person name="Zou Q."/>
        </authorList>
    </citation>
    <scope>NUCLEOTIDE SEQUENCE</scope>
    <source>
        <strain evidence="1">L22</strain>
    </source>
</reference>
<dbReference type="RefSeq" id="WP_197310912.1">
    <property type="nucleotide sequence ID" value="NZ_JADZLT010000049.1"/>
</dbReference>
<name>A0A931HZZ8_9HYPH</name>
<gene>
    <name evidence="1" type="ORF">I5731_08420</name>
</gene>
<accession>A0A931HZZ8</accession>
<protein>
    <submittedName>
        <fullName evidence="1">Uncharacterized protein</fullName>
    </submittedName>
</protein>
<keyword evidence="2" id="KW-1185">Reference proteome</keyword>
<comment type="caution">
    <text evidence="1">The sequence shown here is derived from an EMBL/GenBank/DDBJ whole genome shotgun (WGS) entry which is preliminary data.</text>
</comment>
<evidence type="ECO:0000313" key="1">
    <source>
        <dbReference type="EMBL" id="MBH0237842.1"/>
    </source>
</evidence>
<organism evidence="1 2">
    <name type="scientific">Methylobrevis albus</name>
    <dbReference type="NCBI Taxonomy" id="2793297"/>
    <lineage>
        <taxon>Bacteria</taxon>
        <taxon>Pseudomonadati</taxon>
        <taxon>Pseudomonadota</taxon>
        <taxon>Alphaproteobacteria</taxon>
        <taxon>Hyphomicrobiales</taxon>
        <taxon>Pleomorphomonadaceae</taxon>
        <taxon>Methylobrevis</taxon>
    </lineage>
</organism>
<evidence type="ECO:0000313" key="2">
    <source>
        <dbReference type="Proteomes" id="UP000631694"/>
    </source>
</evidence>
<dbReference type="EMBL" id="JADZLT010000049">
    <property type="protein sequence ID" value="MBH0237842.1"/>
    <property type="molecule type" value="Genomic_DNA"/>
</dbReference>
<sequence length="203" mass="21725">MIKNWIGTVRSKGKLRVAAEGLSGGAWGTIFDKALKNFNQLMKDKGINLELVATTKEAPAADVTVRSAAKQASFNYSGGSYSKAFDGNGKHGLTVQLSDSITKEITEAHIFVPATPRITSSDPKSRLLGADGCLFILVHELIHAAGLDNDEHTLDDVFCYPGELVEGKTAADDKLQPWGGLGKPMPPFVLSSKTIASLQQAWP</sequence>
<proteinExistence type="predicted"/>
<dbReference type="Proteomes" id="UP000631694">
    <property type="component" value="Unassembled WGS sequence"/>
</dbReference>